<evidence type="ECO:0000313" key="2">
    <source>
        <dbReference type="EMBL" id="MDU9005471.1"/>
    </source>
</evidence>
<dbReference type="Proteomes" id="UP001255416">
    <property type="component" value="Unassembled WGS sequence"/>
</dbReference>
<name>A0ABU3VH28_9RHOB</name>
<comment type="caution">
    <text evidence="2">The sequence shown here is derived from an EMBL/GenBank/DDBJ whole genome shotgun (WGS) entry which is preliminary data.</text>
</comment>
<proteinExistence type="predicted"/>
<evidence type="ECO:0000256" key="1">
    <source>
        <dbReference type="SAM" id="Phobius"/>
    </source>
</evidence>
<keyword evidence="1" id="KW-0472">Membrane</keyword>
<keyword evidence="1" id="KW-1133">Transmembrane helix</keyword>
<accession>A0ABU3VH28</accession>
<protein>
    <submittedName>
        <fullName evidence="2">Uncharacterized protein</fullName>
    </submittedName>
</protein>
<evidence type="ECO:0000313" key="3">
    <source>
        <dbReference type="Proteomes" id="UP001255416"/>
    </source>
</evidence>
<feature type="transmembrane region" description="Helical" evidence="1">
    <location>
        <begin position="102"/>
        <end position="123"/>
    </location>
</feature>
<keyword evidence="3" id="KW-1185">Reference proteome</keyword>
<dbReference type="EMBL" id="JASMWN010000014">
    <property type="protein sequence ID" value="MDU9005471.1"/>
    <property type="molecule type" value="Genomic_DNA"/>
</dbReference>
<feature type="transmembrane region" description="Helical" evidence="1">
    <location>
        <begin position="12"/>
        <end position="40"/>
    </location>
</feature>
<organism evidence="2 3">
    <name type="scientific">Sedimentitalea todarodis</name>
    <dbReference type="NCBI Taxonomy" id="1631240"/>
    <lineage>
        <taxon>Bacteria</taxon>
        <taxon>Pseudomonadati</taxon>
        <taxon>Pseudomonadota</taxon>
        <taxon>Alphaproteobacteria</taxon>
        <taxon>Rhodobacterales</taxon>
        <taxon>Paracoccaceae</taxon>
        <taxon>Sedimentitalea</taxon>
    </lineage>
</organism>
<gene>
    <name evidence="2" type="ORF">QO231_16670</name>
</gene>
<reference evidence="3" key="1">
    <citation type="submission" date="2023-05" db="EMBL/GenBank/DDBJ databases">
        <title>Sedimentitalea sp. nov. JM2-8.</title>
        <authorList>
            <person name="Huang J."/>
        </authorList>
    </citation>
    <scope>NUCLEOTIDE SEQUENCE [LARGE SCALE GENOMIC DNA]</scope>
    <source>
        <strain evidence="3">KHS03</strain>
    </source>
</reference>
<feature type="transmembrane region" description="Helical" evidence="1">
    <location>
        <begin position="65"/>
        <end position="90"/>
    </location>
</feature>
<sequence length="218" mass="23660">MTDEVDDSAALSGVVILIIKAGLASLYLGALVFLAGWSYADRYFAELGLNLAAIDGLDTSTYSGFALWVFRDGVLTIFAFAAAIGVGLFLAHRSLGMRGSPVLLLVASVLALLMLVGAAQIGAVRAGRQVPELFEQNYQNFVRIRVVAREDSPLNDVFVVRGNLGASTCLRKVFMDRRYLYAYAGYMSTRAPRQPIMIMPLSEIALIETVTNQALCRP</sequence>
<dbReference type="RefSeq" id="WP_316778899.1">
    <property type="nucleotide sequence ID" value="NZ_JASMWN010000014.1"/>
</dbReference>
<keyword evidence="1" id="KW-0812">Transmembrane</keyword>